<accession>A0A5C5R8F6</accession>
<evidence type="ECO:0000313" key="2">
    <source>
        <dbReference type="EMBL" id="TWS19389.1"/>
    </source>
</evidence>
<dbReference type="RefSeq" id="WP_146560713.1">
    <property type="nucleotide sequence ID" value="NZ_VIGW01000004.1"/>
</dbReference>
<name>A0A5C5R8F6_9ACTN</name>
<proteinExistence type="predicted"/>
<dbReference type="EMBL" id="VIGW01000004">
    <property type="protein sequence ID" value="TWS19389.1"/>
    <property type="molecule type" value="Genomic_DNA"/>
</dbReference>
<sequence>MQGSGPRNHSRSYVGTFATHGAAAHAALSARAKACEEEAARLRVQAAQLRAQAKQYKRGAPLRNTGRPATTTTTK</sequence>
<reference evidence="2 3" key="1">
    <citation type="submission" date="2019-06" db="EMBL/GenBank/DDBJ databases">
        <title>Tsukamurella conjunctivitidis sp. nov., Tsukamurella assacharolytica sp. nov. and Tsukamurella sputae sp. nov. isolated from patients with conjunctivitis, bacteraemia (lymphoma) and respiratory infection (sputum) in Hong Kong.</title>
        <authorList>
            <person name="Teng J.L.L."/>
            <person name="Lee H.H."/>
            <person name="Fong J.Y.H."/>
            <person name="Fok K.M.N."/>
            <person name="Lau S.K.P."/>
            <person name="Woo P.C.Y."/>
        </authorList>
    </citation>
    <scope>NUCLEOTIDE SEQUENCE [LARGE SCALE GENOMIC DNA]</scope>
    <source>
        <strain evidence="2 3">HKU71</strain>
    </source>
</reference>
<dbReference type="Proteomes" id="UP000317291">
    <property type="component" value="Unassembled WGS sequence"/>
</dbReference>
<feature type="region of interest" description="Disordered" evidence="1">
    <location>
        <begin position="52"/>
        <end position="75"/>
    </location>
</feature>
<comment type="caution">
    <text evidence="2">The sequence shown here is derived from an EMBL/GenBank/DDBJ whole genome shotgun (WGS) entry which is preliminary data.</text>
</comment>
<evidence type="ECO:0000256" key="1">
    <source>
        <dbReference type="SAM" id="MobiDB-lite"/>
    </source>
</evidence>
<protein>
    <submittedName>
        <fullName evidence="2">Uncharacterized protein</fullName>
    </submittedName>
</protein>
<dbReference type="AlphaFoldDB" id="A0A5C5R8F6"/>
<evidence type="ECO:0000313" key="3">
    <source>
        <dbReference type="Proteomes" id="UP000317291"/>
    </source>
</evidence>
<organism evidence="2 3">
    <name type="scientific">Tsukamurella asaccharolytica</name>
    <dbReference type="NCBI Taxonomy" id="2592067"/>
    <lineage>
        <taxon>Bacteria</taxon>
        <taxon>Bacillati</taxon>
        <taxon>Actinomycetota</taxon>
        <taxon>Actinomycetes</taxon>
        <taxon>Mycobacteriales</taxon>
        <taxon>Tsukamurellaceae</taxon>
        <taxon>Tsukamurella</taxon>
    </lineage>
</organism>
<keyword evidence="3" id="KW-1185">Reference proteome</keyword>
<gene>
    <name evidence="2" type="ORF">FK529_09310</name>
</gene>